<keyword evidence="9" id="KW-0492">Microsome</keyword>
<evidence type="ECO:0000256" key="1">
    <source>
        <dbReference type="ARBA" id="ARBA00001971"/>
    </source>
</evidence>
<dbReference type="InterPro" id="IPR036396">
    <property type="entry name" value="Cyt_P450_sf"/>
</dbReference>
<evidence type="ECO:0000256" key="4">
    <source>
        <dbReference type="ARBA" id="ARBA00004406"/>
    </source>
</evidence>
<gene>
    <name evidence="14" type="ORF">HICCMSTLAB_LOCUS6366</name>
</gene>
<proteinExistence type="inferred from homology"/>
<evidence type="ECO:0000256" key="6">
    <source>
        <dbReference type="ARBA" id="ARBA00022617"/>
    </source>
</evidence>
<comment type="caution">
    <text evidence="14">The sequence shown here is derived from an EMBL/GenBank/DDBJ whole genome shotgun (WGS) entry which is preliminary data.</text>
</comment>
<evidence type="ECO:0000256" key="3">
    <source>
        <dbReference type="ARBA" id="ARBA00004174"/>
    </source>
</evidence>
<keyword evidence="11" id="KW-0408">Iron</keyword>
<dbReference type="Gene3D" id="1.10.630.10">
    <property type="entry name" value="Cytochrome P450"/>
    <property type="match status" value="1"/>
</dbReference>
<evidence type="ECO:0000256" key="12">
    <source>
        <dbReference type="ARBA" id="ARBA00023033"/>
    </source>
</evidence>
<name>A0A8J2HBK0_COTCN</name>
<dbReference type="SUPFAM" id="SSF48264">
    <property type="entry name" value="Cytochrome P450"/>
    <property type="match status" value="1"/>
</dbReference>
<reference evidence="14" key="1">
    <citation type="submission" date="2021-04" db="EMBL/GenBank/DDBJ databases">
        <authorList>
            <person name="Chebbi M.A.C M."/>
        </authorList>
    </citation>
    <scope>NUCLEOTIDE SEQUENCE</scope>
</reference>
<keyword evidence="13" id="KW-0472">Membrane</keyword>
<dbReference type="GO" id="GO:0020037">
    <property type="term" value="F:heme binding"/>
    <property type="evidence" value="ECO:0007669"/>
    <property type="project" value="InterPro"/>
</dbReference>
<dbReference type="PRINTS" id="PR00465">
    <property type="entry name" value="EP450IV"/>
</dbReference>
<keyword evidence="7" id="KW-0479">Metal-binding</keyword>
<comment type="cofactor">
    <cofactor evidence="1">
        <name>heme</name>
        <dbReference type="ChEBI" id="CHEBI:30413"/>
    </cofactor>
</comment>
<dbReference type="Pfam" id="PF00067">
    <property type="entry name" value="p450"/>
    <property type="match status" value="1"/>
</dbReference>
<comment type="similarity">
    <text evidence="5">Belongs to the cytochrome P450 family.</text>
</comment>
<dbReference type="GO" id="GO:0016705">
    <property type="term" value="F:oxidoreductase activity, acting on paired donors, with incorporation or reduction of molecular oxygen"/>
    <property type="evidence" value="ECO:0007669"/>
    <property type="project" value="InterPro"/>
</dbReference>
<evidence type="ECO:0000256" key="2">
    <source>
        <dbReference type="ARBA" id="ARBA00003690"/>
    </source>
</evidence>
<evidence type="ECO:0000313" key="14">
    <source>
        <dbReference type="EMBL" id="CAG5092779.1"/>
    </source>
</evidence>
<dbReference type="PANTHER" id="PTHR24292:SF54">
    <property type="entry name" value="CYP9F3-RELATED"/>
    <property type="match status" value="1"/>
</dbReference>
<dbReference type="GO" id="GO:0005789">
    <property type="term" value="C:endoplasmic reticulum membrane"/>
    <property type="evidence" value="ECO:0007669"/>
    <property type="project" value="UniProtKB-SubCell"/>
</dbReference>
<dbReference type="InterPro" id="IPR002403">
    <property type="entry name" value="Cyt_P450_E_grp-IV"/>
</dbReference>
<dbReference type="PANTHER" id="PTHR24292">
    <property type="entry name" value="CYTOCHROME P450"/>
    <property type="match status" value="1"/>
</dbReference>
<evidence type="ECO:0000256" key="8">
    <source>
        <dbReference type="ARBA" id="ARBA00022824"/>
    </source>
</evidence>
<keyword evidence="15" id="KW-1185">Reference proteome</keyword>
<comment type="function">
    <text evidence="2">May be involved in the metabolism of insect hormones and in the breakdown of synthetic insecticides.</text>
</comment>
<dbReference type="EMBL" id="CAJNRD030001120">
    <property type="protein sequence ID" value="CAG5092779.1"/>
    <property type="molecule type" value="Genomic_DNA"/>
</dbReference>
<accession>A0A8J2HBK0</accession>
<dbReference type="GO" id="GO:0004497">
    <property type="term" value="F:monooxygenase activity"/>
    <property type="evidence" value="ECO:0007669"/>
    <property type="project" value="UniProtKB-KW"/>
</dbReference>
<evidence type="ECO:0000256" key="7">
    <source>
        <dbReference type="ARBA" id="ARBA00022723"/>
    </source>
</evidence>
<dbReference type="GO" id="GO:0005506">
    <property type="term" value="F:iron ion binding"/>
    <property type="evidence" value="ECO:0007669"/>
    <property type="project" value="InterPro"/>
</dbReference>
<organism evidence="14 15">
    <name type="scientific">Cotesia congregata</name>
    <name type="common">Parasitoid wasp</name>
    <name type="synonym">Apanteles congregatus</name>
    <dbReference type="NCBI Taxonomy" id="51543"/>
    <lineage>
        <taxon>Eukaryota</taxon>
        <taxon>Metazoa</taxon>
        <taxon>Ecdysozoa</taxon>
        <taxon>Arthropoda</taxon>
        <taxon>Hexapoda</taxon>
        <taxon>Insecta</taxon>
        <taxon>Pterygota</taxon>
        <taxon>Neoptera</taxon>
        <taxon>Endopterygota</taxon>
        <taxon>Hymenoptera</taxon>
        <taxon>Apocrita</taxon>
        <taxon>Ichneumonoidea</taxon>
        <taxon>Braconidae</taxon>
        <taxon>Microgastrinae</taxon>
        <taxon>Cotesia</taxon>
    </lineage>
</organism>
<comment type="subcellular location">
    <subcellularLocation>
        <location evidence="4">Endoplasmic reticulum membrane</location>
        <topology evidence="4">Peripheral membrane protein</topology>
    </subcellularLocation>
    <subcellularLocation>
        <location evidence="3">Microsome membrane</location>
        <topology evidence="3">Peripheral membrane protein</topology>
    </subcellularLocation>
</comment>
<evidence type="ECO:0000313" key="15">
    <source>
        <dbReference type="Proteomes" id="UP000786811"/>
    </source>
</evidence>
<evidence type="ECO:0000256" key="5">
    <source>
        <dbReference type="ARBA" id="ARBA00010617"/>
    </source>
</evidence>
<keyword evidence="12" id="KW-0503">Monooxygenase</keyword>
<dbReference type="AlphaFoldDB" id="A0A8J2HBK0"/>
<keyword evidence="8" id="KW-0256">Endoplasmic reticulum</keyword>
<keyword evidence="10" id="KW-0560">Oxidoreductase</keyword>
<evidence type="ECO:0000256" key="9">
    <source>
        <dbReference type="ARBA" id="ARBA00022848"/>
    </source>
</evidence>
<protein>
    <submittedName>
        <fullName evidence="14">CYP9R49PARTIAL</fullName>
    </submittedName>
</protein>
<evidence type="ECO:0000256" key="10">
    <source>
        <dbReference type="ARBA" id="ARBA00023002"/>
    </source>
</evidence>
<evidence type="ECO:0000256" key="13">
    <source>
        <dbReference type="ARBA" id="ARBA00023136"/>
    </source>
</evidence>
<dbReference type="InterPro" id="IPR001128">
    <property type="entry name" value="Cyt_P450"/>
</dbReference>
<dbReference type="InterPro" id="IPR050476">
    <property type="entry name" value="Insect_CytP450_Detox"/>
</dbReference>
<keyword evidence="6" id="KW-0349">Heme</keyword>
<dbReference type="Proteomes" id="UP000786811">
    <property type="component" value="Unassembled WGS sequence"/>
</dbReference>
<evidence type="ECO:0000256" key="11">
    <source>
        <dbReference type="ARBA" id="ARBA00023004"/>
    </source>
</evidence>
<sequence>MKYLDAVINEALRLWPAPGFTDRVCTKNCELPPALINSKPFPAKIDGDHFLIPIWGIHRDPQYFPDPDKFIPERFIRNNVKIAYRLE</sequence>
<dbReference type="OrthoDB" id="2789670at2759"/>